<keyword evidence="4 6" id="KW-0067">ATP-binding</keyword>
<dbReference type="InterPro" id="IPR001977">
    <property type="entry name" value="Depp_CoAkinase"/>
</dbReference>
<comment type="caution">
    <text evidence="8">The sequence shown here is derived from an EMBL/GenBank/DDBJ whole genome shotgun (WGS) entry which is preliminary data.</text>
</comment>
<dbReference type="PANTHER" id="PTHR10695">
    <property type="entry name" value="DEPHOSPHO-COA KINASE-RELATED"/>
    <property type="match status" value="1"/>
</dbReference>
<dbReference type="EC" id="2.7.1.24" evidence="6 7"/>
<evidence type="ECO:0000256" key="5">
    <source>
        <dbReference type="ARBA" id="ARBA00022993"/>
    </source>
</evidence>
<evidence type="ECO:0000313" key="8">
    <source>
        <dbReference type="EMBL" id="MDM5264083.1"/>
    </source>
</evidence>
<keyword evidence="5 6" id="KW-0173">Coenzyme A biosynthesis</keyword>
<feature type="binding site" evidence="6">
    <location>
        <begin position="14"/>
        <end position="19"/>
    </location>
    <ligand>
        <name>ATP</name>
        <dbReference type="ChEBI" id="CHEBI:30616"/>
    </ligand>
</feature>
<evidence type="ECO:0000256" key="7">
    <source>
        <dbReference type="NCBIfam" id="TIGR00152"/>
    </source>
</evidence>
<protein>
    <recommendedName>
        <fullName evidence="6 7">Dephospho-CoA kinase</fullName>
        <ecNumber evidence="6 7">2.7.1.24</ecNumber>
    </recommendedName>
    <alternativeName>
        <fullName evidence="6">Dephosphocoenzyme A kinase</fullName>
    </alternativeName>
</protein>
<comment type="similarity">
    <text evidence="1 6">Belongs to the CoaE family.</text>
</comment>
<dbReference type="Gene3D" id="3.40.50.300">
    <property type="entry name" value="P-loop containing nucleotide triphosphate hydrolases"/>
    <property type="match status" value="1"/>
</dbReference>
<evidence type="ECO:0000256" key="3">
    <source>
        <dbReference type="ARBA" id="ARBA00022741"/>
    </source>
</evidence>
<dbReference type="InterPro" id="IPR027417">
    <property type="entry name" value="P-loop_NTPase"/>
</dbReference>
<comment type="subcellular location">
    <subcellularLocation>
        <location evidence="6">Cytoplasm</location>
    </subcellularLocation>
</comment>
<keyword evidence="6" id="KW-0963">Cytoplasm</keyword>
<comment type="pathway">
    <text evidence="6">Cofactor biosynthesis; coenzyme A biosynthesis; CoA from (R)-pantothenate: step 5/5.</text>
</comment>
<evidence type="ECO:0000256" key="6">
    <source>
        <dbReference type="HAMAP-Rule" id="MF_00376"/>
    </source>
</evidence>
<evidence type="ECO:0000256" key="4">
    <source>
        <dbReference type="ARBA" id="ARBA00022840"/>
    </source>
</evidence>
<dbReference type="GO" id="GO:0004140">
    <property type="term" value="F:dephospho-CoA kinase activity"/>
    <property type="evidence" value="ECO:0007669"/>
    <property type="project" value="UniProtKB-EC"/>
</dbReference>
<comment type="function">
    <text evidence="6">Catalyzes the phosphorylation of the 3'-hydroxyl group of dephosphocoenzyme A to form coenzyme A.</text>
</comment>
<proteinExistence type="inferred from homology"/>
<keyword evidence="6 8" id="KW-0418">Kinase</keyword>
<dbReference type="Proteomes" id="UP001169066">
    <property type="component" value="Unassembled WGS sequence"/>
</dbReference>
<gene>
    <name evidence="6 8" type="primary">coaE</name>
    <name evidence="8" type="ORF">PF327_07730</name>
</gene>
<name>A0ABT7QSN2_9BACT</name>
<dbReference type="PROSITE" id="PS51219">
    <property type="entry name" value="DPCK"/>
    <property type="match status" value="1"/>
</dbReference>
<evidence type="ECO:0000256" key="2">
    <source>
        <dbReference type="ARBA" id="ARBA00022679"/>
    </source>
</evidence>
<dbReference type="CDD" id="cd02022">
    <property type="entry name" value="DPCK"/>
    <property type="match status" value="1"/>
</dbReference>
<dbReference type="HAMAP" id="MF_00376">
    <property type="entry name" value="Dephospho_CoA_kinase"/>
    <property type="match status" value="1"/>
</dbReference>
<accession>A0ABT7QSN2</accession>
<dbReference type="PANTHER" id="PTHR10695:SF46">
    <property type="entry name" value="BIFUNCTIONAL COENZYME A SYNTHASE-RELATED"/>
    <property type="match status" value="1"/>
</dbReference>
<dbReference type="NCBIfam" id="TIGR00152">
    <property type="entry name" value="dephospho-CoA kinase"/>
    <property type="match status" value="1"/>
</dbReference>
<keyword evidence="2 6" id="KW-0808">Transferase</keyword>
<sequence length="197" mass="22536">MAFKYAIALTGSIATGKSSTVKLLEASGFHIIDADKIAHKILDEQHEAIAERFGEALVHEGKVDRKALGAIVFSDNTQRKVLEALLHPLIYDEIERLSIEQDKLGKPYFIDIPLFFENERYPIKKSLVVYTTEEQQLERLMQREGYTKEEALNRIKAQIPVEEKRKLATYVIDNSGTLTQLEKECERVKEEILNDSD</sequence>
<keyword evidence="3 6" id="KW-0547">Nucleotide-binding</keyword>
<dbReference type="SUPFAM" id="SSF52540">
    <property type="entry name" value="P-loop containing nucleoside triphosphate hydrolases"/>
    <property type="match status" value="1"/>
</dbReference>
<reference evidence="8" key="1">
    <citation type="submission" date="2023-01" db="EMBL/GenBank/DDBJ databases">
        <title>Sulfurovum sp. XTW-4 genome assembly.</title>
        <authorList>
            <person name="Wang J."/>
        </authorList>
    </citation>
    <scope>NUCLEOTIDE SEQUENCE</scope>
    <source>
        <strain evidence="8">XTW-4</strain>
    </source>
</reference>
<dbReference type="EMBL" id="JAQIBC010000004">
    <property type="protein sequence ID" value="MDM5264083.1"/>
    <property type="molecule type" value="Genomic_DNA"/>
</dbReference>
<dbReference type="Pfam" id="PF01121">
    <property type="entry name" value="CoaE"/>
    <property type="match status" value="1"/>
</dbReference>
<dbReference type="RefSeq" id="WP_289402024.1">
    <property type="nucleotide sequence ID" value="NZ_JAQIBC010000004.1"/>
</dbReference>
<evidence type="ECO:0000256" key="1">
    <source>
        <dbReference type="ARBA" id="ARBA00009018"/>
    </source>
</evidence>
<evidence type="ECO:0000313" key="9">
    <source>
        <dbReference type="Proteomes" id="UP001169066"/>
    </source>
</evidence>
<organism evidence="8 9">
    <name type="scientific">Sulfurovum xiamenensis</name>
    <dbReference type="NCBI Taxonomy" id="3019066"/>
    <lineage>
        <taxon>Bacteria</taxon>
        <taxon>Pseudomonadati</taxon>
        <taxon>Campylobacterota</taxon>
        <taxon>Epsilonproteobacteria</taxon>
        <taxon>Campylobacterales</taxon>
        <taxon>Sulfurovaceae</taxon>
        <taxon>Sulfurovum</taxon>
    </lineage>
</organism>
<keyword evidence="9" id="KW-1185">Reference proteome</keyword>
<comment type="catalytic activity">
    <reaction evidence="6">
        <text>3'-dephospho-CoA + ATP = ADP + CoA + H(+)</text>
        <dbReference type="Rhea" id="RHEA:18245"/>
        <dbReference type="ChEBI" id="CHEBI:15378"/>
        <dbReference type="ChEBI" id="CHEBI:30616"/>
        <dbReference type="ChEBI" id="CHEBI:57287"/>
        <dbReference type="ChEBI" id="CHEBI:57328"/>
        <dbReference type="ChEBI" id="CHEBI:456216"/>
        <dbReference type="EC" id="2.7.1.24"/>
    </reaction>
</comment>